<accession>A0ABP7C7J3</accession>
<feature type="transmembrane region" description="Helical" evidence="5">
    <location>
        <begin position="226"/>
        <end position="247"/>
    </location>
</feature>
<feature type="transmembrane region" description="Helical" evidence="5">
    <location>
        <begin position="107"/>
        <end position="128"/>
    </location>
</feature>
<evidence type="ECO:0008006" key="8">
    <source>
        <dbReference type="Google" id="ProtNLM"/>
    </source>
</evidence>
<feature type="transmembrane region" description="Helical" evidence="5">
    <location>
        <begin position="158"/>
        <end position="175"/>
    </location>
</feature>
<evidence type="ECO:0000313" key="7">
    <source>
        <dbReference type="Proteomes" id="UP001500752"/>
    </source>
</evidence>
<comment type="caution">
    <text evidence="6">The sequence shown here is derived from an EMBL/GenBank/DDBJ whole genome shotgun (WGS) entry which is preliminary data.</text>
</comment>
<sequence length="249" mass="26014">MAGHLASAALSPIVPEGESTWTYWYYAVALFGAAMTPYEVFFFSSGAVEEKWSPKDVVQSRINVLAGFPLGGLLSRSIAACAAVVLLPRQIGVEPLSQVVLPVAEAAGRIGLVVVLVGILAATFGAALETTLSSGYTLAQYFGWSWGKYRRPVDAARFHVAMVATLLAGLGILATGVDPVLVTELSVVFSAVALPLTYIPILVVANDPEYMGAAVNGRFLNALGTFYLGVILLAAFAAIPFMIVTGAGA</sequence>
<evidence type="ECO:0000256" key="4">
    <source>
        <dbReference type="ARBA" id="ARBA00023136"/>
    </source>
</evidence>
<comment type="subcellular location">
    <subcellularLocation>
        <location evidence="1">Membrane</location>
        <topology evidence="1">Multi-pass membrane protein</topology>
    </subcellularLocation>
</comment>
<reference evidence="7" key="1">
    <citation type="journal article" date="2019" name="Int. J. Syst. Evol. Microbiol.">
        <title>The Global Catalogue of Microorganisms (GCM) 10K type strain sequencing project: providing services to taxonomists for standard genome sequencing and annotation.</title>
        <authorList>
            <consortium name="The Broad Institute Genomics Platform"/>
            <consortium name="The Broad Institute Genome Sequencing Center for Infectious Disease"/>
            <person name="Wu L."/>
            <person name="Ma J."/>
        </authorList>
    </citation>
    <scope>NUCLEOTIDE SEQUENCE [LARGE SCALE GENOMIC DNA]</scope>
    <source>
        <strain evidence="7">JCM 30742</strain>
    </source>
</reference>
<feature type="transmembrane region" description="Helical" evidence="5">
    <location>
        <begin position="23"/>
        <end position="43"/>
    </location>
</feature>
<feature type="transmembrane region" description="Helical" evidence="5">
    <location>
        <begin position="64"/>
        <end position="87"/>
    </location>
</feature>
<keyword evidence="4 5" id="KW-0472">Membrane</keyword>
<dbReference type="Pfam" id="PF01566">
    <property type="entry name" value="Nramp"/>
    <property type="match status" value="1"/>
</dbReference>
<evidence type="ECO:0000256" key="2">
    <source>
        <dbReference type="ARBA" id="ARBA00022692"/>
    </source>
</evidence>
<feature type="transmembrane region" description="Helical" evidence="5">
    <location>
        <begin position="187"/>
        <end position="205"/>
    </location>
</feature>
<evidence type="ECO:0000256" key="5">
    <source>
        <dbReference type="SAM" id="Phobius"/>
    </source>
</evidence>
<evidence type="ECO:0000256" key="3">
    <source>
        <dbReference type="ARBA" id="ARBA00022989"/>
    </source>
</evidence>
<keyword evidence="2 5" id="KW-0812">Transmembrane</keyword>
<protein>
    <recommendedName>
        <fullName evidence="8">Natural resistance-associated macrophage protein</fullName>
    </recommendedName>
</protein>
<proteinExistence type="predicted"/>
<dbReference type="InterPro" id="IPR001046">
    <property type="entry name" value="NRAMP_fam"/>
</dbReference>
<evidence type="ECO:0000256" key="1">
    <source>
        <dbReference type="ARBA" id="ARBA00004141"/>
    </source>
</evidence>
<dbReference type="EMBL" id="BAABEO010000011">
    <property type="protein sequence ID" value="GAA3680070.1"/>
    <property type="molecule type" value="Genomic_DNA"/>
</dbReference>
<gene>
    <name evidence="6" type="ORF">GCM10023081_17780</name>
</gene>
<keyword evidence="7" id="KW-1185">Reference proteome</keyword>
<keyword evidence="3 5" id="KW-1133">Transmembrane helix</keyword>
<name>A0ABP7C7J3_9MICC</name>
<organism evidence="6 7">
    <name type="scientific">Arthrobacter ginkgonis</name>
    <dbReference type="NCBI Taxonomy" id="1630594"/>
    <lineage>
        <taxon>Bacteria</taxon>
        <taxon>Bacillati</taxon>
        <taxon>Actinomycetota</taxon>
        <taxon>Actinomycetes</taxon>
        <taxon>Micrococcales</taxon>
        <taxon>Micrococcaceae</taxon>
        <taxon>Arthrobacter</taxon>
    </lineage>
</organism>
<dbReference type="Proteomes" id="UP001500752">
    <property type="component" value="Unassembled WGS sequence"/>
</dbReference>
<evidence type="ECO:0000313" key="6">
    <source>
        <dbReference type="EMBL" id="GAA3680070.1"/>
    </source>
</evidence>